<dbReference type="Proteomes" id="UP001165080">
    <property type="component" value="Unassembled WGS sequence"/>
</dbReference>
<proteinExistence type="predicted"/>
<protein>
    <recommendedName>
        <fullName evidence="1">Pherophorin domain-containing protein</fullName>
    </recommendedName>
</protein>
<organism evidence="2 3">
    <name type="scientific">Pleodorina starrii</name>
    <dbReference type="NCBI Taxonomy" id="330485"/>
    <lineage>
        <taxon>Eukaryota</taxon>
        <taxon>Viridiplantae</taxon>
        <taxon>Chlorophyta</taxon>
        <taxon>core chlorophytes</taxon>
        <taxon>Chlorophyceae</taxon>
        <taxon>CS clade</taxon>
        <taxon>Chlamydomonadales</taxon>
        <taxon>Volvocaceae</taxon>
        <taxon>Pleodorina</taxon>
    </lineage>
</organism>
<reference evidence="2 3" key="1">
    <citation type="journal article" date="2023" name="Commun. Biol.">
        <title>Reorganization of the ancestral sex-determining regions during the evolution of trioecy in Pleodorina starrii.</title>
        <authorList>
            <person name="Takahashi K."/>
            <person name="Suzuki S."/>
            <person name="Kawai-Toyooka H."/>
            <person name="Yamamoto K."/>
            <person name="Hamaji T."/>
            <person name="Ootsuki R."/>
            <person name="Yamaguchi H."/>
            <person name="Kawachi M."/>
            <person name="Higashiyama T."/>
            <person name="Nozaki H."/>
        </authorList>
    </citation>
    <scope>NUCLEOTIDE SEQUENCE [LARGE SCALE GENOMIC DNA]</scope>
    <source>
        <strain evidence="2 3">NIES-4479</strain>
    </source>
</reference>
<name>A0A9W6EXK4_9CHLO</name>
<sequence>MAALGLRPMLVNFTANPWLCEPGAIHVCGTFYSEHDARQLEPWMRLQAGFWLRYLAGDCNAVTAGYNFRIQSNPKDCLDVDAGWTCAPENTTFPPCKCEHGKYKTPFFVNRAVTEQPGRTNQTTLYCFGTRVAKWNYAFVADGPCADSKTLRKAEIFADYSLRKQVRGFRLTPSGGAPRWAATSWGPRHANQLKATTLNWGMSEADGGEICIEVKNPTTLKDLCLGDSPNTCYMSLFNEYMRCCPTYPALLGAAA</sequence>
<dbReference type="AlphaFoldDB" id="A0A9W6EXK4"/>
<dbReference type="EMBL" id="BRXU01000002">
    <property type="protein sequence ID" value="GLC48792.1"/>
    <property type="molecule type" value="Genomic_DNA"/>
</dbReference>
<dbReference type="Pfam" id="PF12499">
    <property type="entry name" value="DUF3707"/>
    <property type="match status" value="1"/>
</dbReference>
<comment type="caution">
    <text evidence="2">The sequence shown here is derived from an EMBL/GenBank/DDBJ whole genome shotgun (WGS) entry which is preliminary data.</text>
</comment>
<evidence type="ECO:0000313" key="3">
    <source>
        <dbReference type="Proteomes" id="UP001165080"/>
    </source>
</evidence>
<evidence type="ECO:0000313" key="2">
    <source>
        <dbReference type="EMBL" id="GLC48792.1"/>
    </source>
</evidence>
<evidence type="ECO:0000259" key="1">
    <source>
        <dbReference type="Pfam" id="PF12499"/>
    </source>
</evidence>
<keyword evidence="3" id="KW-1185">Reference proteome</keyword>
<feature type="domain" description="Pherophorin" evidence="1">
    <location>
        <begin position="93"/>
        <end position="245"/>
    </location>
</feature>
<accession>A0A9W6EXK4</accession>
<gene>
    <name evidence="2" type="primary">PLEST005812</name>
    <name evidence="2" type="ORF">PLESTB_000148700</name>
</gene>
<dbReference type="InterPro" id="IPR024616">
    <property type="entry name" value="Pherophorin"/>
</dbReference>